<evidence type="ECO:0000256" key="3">
    <source>
        <dbReference type="ARBA" id="ARBA00022741"/>
    </source>
</evidence>
<evidence type="ECO:0000256" key="5">
    <source>
        <dbReference type="ARBA" id="ARBA00023054"/>
    </source>
</evidence>
<comment type="subunit">
    <text evidence="7">Homodimer.</text>
</comment>
<dbReference type="AlphaFoldDB" id="A0A1Y5S711"/>
<keyword evidence="3 7" id="KW-0547">Nucleotide-binding</keyword>
<dbReference type="GO" id="GO:0007062">
    <property type="term" value="P:sister chromatid cohesion"/>
    <property type="evidence" value="ECO:0007669"/>
    <property type="project" value="InterPro"/>
</dbReference>
<dbReference type="GO" id="GO:0005694">
    <property type="term" value="C:chromosome"/>
    <property type="evidence" value="ECO:0007669"/>
    <property type="project" value="InterPro"/>
</dbReference>
<dbReference type="GO" id="GO:0016887">
    <property type="term" value="F:ATP hydrolysis activity"/>
    <property type="evidence" value="ECO:0007669"/>
    <property type="project" value="InterPro"/>
</dbReference>
<dbReference type="NCBIfam" id="TIGR02168">
    <property type="entry name" value="SMC_prok_B"/>
    <property type="match status" value="1"/>
</dbReference>
<keyword evidence="11" id="KW-1185">Reference proteome</keyword>
<dbReference type="GO" id="GO:0006260">
    <property type="term" value="P:DNA replication"/>
    <property type="evidence" value="ECO:0007669"/>
    <property type="project" value="UniProtKB-UniRule"/>
</dbReference>
<evidence type="ECO:0000259" key="9">
    <source>
        <dbReference type="Pfam" id="PF02463"/>
    </source>
</evidence>
<feature type="region of interest" description="Disordered" evidence="8">
    <location>
        <begin position="655"/>
        <end position="677"/>
    </location>
</feature>
<dbReference type="OrthoDB" id="9808768at2"/>
<feature type="compositionally biased region" description="Basic and acidic residues" evidence="8">
    <location>
        <begin position="658"/>
        <end position="677"/>
    </location>
</feature>
<sequence length="1153" mass="125588">MHFNRLRLTGFKSFVEPTELVIEPGLTGVIGPNGCGKSNLVEALRWVMGETSAKSMRGGAMDDVIFAGTATRPARGVAEVALHLDNSERLAPAAFNDQSELEISRRIRRDIGSNYRINGREVRARDVQLLFADLASGAHAAALVSQGRVGAIINAKPTDRRHLLEEAAGISGLHSRRHEAELRLRGAETNLERLDDVTGQLEAQLGALKRQARQASRYRNLSGHIRKAEAIVLHLRYRAAAEALEAVRRKLEECERAVGEASRQSASLARQEAEAAEALPALRQREAETAAALHRLAVARDALDQEEARIEAAMRDLDRRLEQVEADRVREDKLATEGVEALARLETEAADIAGRRAGEEAEQEAAGSLATAAARTQAERQGELDKLTERFAAERAERRSLDDKIADAGRRLARFRERLASIDGEIGKLDAASDAAAGADVGENDLEEARAEVEIVRMRLGHAEQERTGGEAAERAAHEASRAAQAALDKLTAEESGLARLLAIDEQEMWPPLIDALTVAAGYETALGAALGEDLDVATDIAAPTHWAALDAYKDAPALPPGTEPLAAHVKAPALFARRLGQTGLVAGRADGDRLQSALRPGQRLITRDGDLWRWDGLKRGAGAKTAAAIRLEQRNRLAEIRTARKAAEAALAKRQAAHRDTADETKEARERQDGLRRELNSAEARLNELRELIADYAREAAARASRIETLAGQRREIQGEIAELDALHADLAARRAALPPAEEGERALETARQALAEARTALAEAERTRDRLAREAADRAARLDAIAREQDSWRRRQNDASAQIERLNARRDAARAERDGLAQKPEEIVTKRSLLMEQIVLAEGARSNAADALAAQEAKVAEIARLTKEVQAALADVREGRVRLQADVEHGGEQLQAIAERMQETLETTPEEVLDAGGVEADEALPELGEVESRLERLKREREGMGPVNLRADIEAGEVQEQLDLLTTEREDLEAAIARLRQGISSLNKEGRQRLLAAFEQVDAHFQTLFHHVFGGGQAHLKLTESDDPLQAGLEIMASPPGKRLQIMSLLSGGEQALTALSLLFAVFLTNPAPICVLDEVDAPLDDSNVERLCDLLDRLVGVGNTRFLVVTHHPITMARMDRLYGVTMAERGVSQLVSVDLAAAEAMREIA</sequence>
<dbReference type="InterPro" id="IPR024704">
    <property type="entry name" value="SMC"/>
</dbReference>
<keyword evidence="2 7" id="KW-0963">Cytoplasm</keyword>
<evidence type="ECO:0000313" key="11">
    <source>
        <dbReference type="Proteomes" id="UP000193200"/>
    </source>
</evidence>
<feature type="coiled-coil region" evidence="7">
    <location>
        <begin position="296"/>
        <end position="418"/>
    </location>
</feature>
<dbReference type="SUPFAM" id="SSF75553">
    <property type="entry name" value="Smc hinge domain"/>
    <property type="match status" value="1"/>
</dbReference>
<evidence type="ECO:0000256" key="8">
    <source>
        <dbReference type="SAM" id="MobiDB-lite"/>
    </source>
</evidence>
<dbReference type="EMBL" id="FWFR01000001">
    <property type="protein sequence ID" value="SLN33920.1"/>
    <property type="molecule type" value="Genomic_DNA"/>
</dbReference>
<dbReference type="RefSeq" id="WP_085882538.1">
    <property type="nucleotide sequence ID" value="NZ_FWFR01000001.1"/>
</dbReference>
<dbReference type="FunFam" id="3.40.50.300:FF:000901">
    <property type="entry name" value="Chromosome partition protein Smc"/>
    <property type="match status" value="1"/>
</dbReference>
<keyword evidence="4 7" id="KW-0067">ATP-binding</keyword>
<dbReference type="GO" id="GO:0003677">
    <property type="term" value="F:DNA binding"/>
    <property type="evidence" value="ECO:0007669"/>
    <property type="project" value="UniProtKB-UniRule"/>
</dbReference>
<feature type="coiled-coil region" evidence="7">
    <location>
        <begin position="742"/>
        <end position="825"/>
    </location>
</feature>
<dbReference type="SUPFAM" id="SSF52540">
    <property type="entry name" value="P-loop containing nucleoside triphosphate hydrolases"/>
    <property type="match status" value="1"/>
</dbReference>
<evidence type="ECO:0000256" key="2">
    <source>
        <dbReference type="ARBA" id="ARBA00022490"/>
    </source>
</evidence>
<feature type="binding site" evidence="7">
    <location>
        <begin position="32"/>
        <end position="39"/>
    </location>
    <ligand>
        <name>ATP</name>
        <dbReference type="ChEBI" id="CHEBI:30616"/>
    </ligand>
</feature>
<protein>
    <recommendedName>
        <fullName evidence="7">Chromosome partition protein Smc</fullName>
    </recommendedName>
</protein>
<keyword evidence="5 7" id="KW-0175">Coiled coil</keyword>
<comment type="domain">
    <text evidence="7">Contains large globular domains required for ATP hydrolysis at each terminus and a third globular domain forming a flexible hinge near the middle of the molecule. These domains are separated by coiled-coil structures.</text>
</comment>
<dbReference type="GO" id="GO:0005737">
    <property type="term" value="C:cytoplasm"/>
    <property type="evidence" value="ECO:0007669"/>
    <property type="project" value="UniProtKB-SubCell"/>
</dbReference>
<keyword evidence="6 7" id="KW-0238">DNA-binding</keyword>
<dbReference type="GO" id="GO:0005524">
    <property type="term" value="F:ATP binding"/>
    <property type="evidence" value="ECO:0007669"/>
    <property type="project" value="UniProtKB-UniRule"/>
</dbReference>
<dbReference type="Proteomes" id="UP000193200">
    <property type="component" value="Unassembled WGS sequence"/>
</dbReference>
<dbReference type="PANTHER" id="PTHR43977">
    <property type="entry name" value="STRUCTURAL MAINTENANCE OF CHROMOSOMES PROTEIN 3"/>
    <property type="match status" value="1"/>
</dbReference>
<organism evidence="10 11">
    <name type="scientific">Oceanibacterium hippocampi</name>
    <dbReference type="NCBI Taxonomy" id="745714"/>
    <lineage>
        <taxon>Bacteria</taxon>
        <taxon>Pseudomonadati</taxon>
        <taxon>Pseudomonadota</taxon>
        <taxon>Alphaproteobacteria</taxon>
        <taxon>Sneathiellales</taxon>
        <taxon>Sneathiellaceae</taxon>
        <taxon>Oceanibacterium</taxon>
    </lineage>
</organism>
<name>A0A1Y5S711_9PROT</name>
<evidence type="ECO:0000256" key="7">
    <source>
        <dbReference type="HAMAP-Rule" id="MF_01894"/>
    </source>
</evidence>
<feature type="coiled-coil region" evidence="7">
    <location>
        <begin position="177"/>
        <end position="211"/>
    </location>
</feature>
<comment type="subcellular location">
    <subcellularLocation>
        <location evidence="1 7">Cytoplasm</location>
    </subcellularLocation>
</comment>
<evidence type="ECO:0000313" key="10">
    <source>
        <dbReference type="EMBL" id="SLN33920.1"/>
    </source>
</evidence>
<evidence type="ECO:0000256" key="6">
    <source>
        <dbReference type="ARBA" id="ARBA00023125"/>
    </source>
</evidence>
<evidence type="ECO:0000256" key="1">
    <source>
        <dbReference type="ARBA" id="ARBA00004496"/>
    </source>
</evidence>
<feature type="domain" description="RecF/RecN/SMC N-terminal" evidence="9">
    <location>
        <begin position="4"/>
        <end position="1136"/>
    </location>
</feature>
<comment type="function">
    <text evidence="7">Required for chromosome condensation and partitioning.</text>
</comment>
<feature type="coiled-coil region" evidence="7">
    <location>
        <begin position="957"/>
        <end position="991"/>
    </location>
</feature>
<dbReference type="InterPro" id="IPR011890">
    <property type="entry name" value="SMC_prok"/>
</dbReference>
<dbReference type="InterPro" id="IPR027417">
    <property type="entry name" value="P-loop_NTPase"/>
</dbReference>
<comment type="similarity">
    <text evidence="7">Belongs to the SMC family.</text>
</comment>
<reference evidence="10 11" key="1">
    <citation type="submission" date="2017-03" db="EMBL/GenBank/DDBJ databases">
        <authorList>
            <person name="Afonso C.L."/>
            <person name="Miller P.J."/>
            <person name="Scott M.A."/>
            <person name="Spackman E."/>
            <person name="Goraichik I."/>
            <person name="Dimitrov K.M."/>
            <person name="Suarez D.L."/>
            <person name="Swayne D.E."/>
        </authorList>
    </citation>
    <scope>NUCLEOTIDE SEQUENCE [LARGE SCALE GENOMIC DNA]</scope>
    <source>
        <strain evidence="10 11">CECT 7691</strain>
    </source>
</reference>
<accession>A0A1Y5S711</accession>
<dbReference type="GO" id="GO:0030261">
    <property type="term" value="P:chromosome condensation"/>
    <property type="evidence" value="ECO:0007669"/>
    <property type="project" value="InterPro"/>
</dbReference>
<dbReference type="HAMAP" id="MF_01894">
    <property type="entry name" value="Smc_prok"/>
    <property type="match status" value="1"/>
</dbReference>
<dbReference type="GO" id="GO:0007059">
    <property type="term" value="P:chromosome segregation"/>
    <property type="evidence" value="ECO:0007669"/>
    <property type="project" value="UniProtKB-UniRule"/>
</dbReference>
<dbReference type="PIRSF" id="PIRSF005719">
    <property type="entry name" value="SMC"/>
    <property type="match status" value="1"/>
</dbReference>
<dbReference type="InterPro" id="IPR003395">
    <property type="entry name" value="RecF/RecN/SMC_N"/>
</dbReference>
<proteinExistence type="inferred from homology"/>
<evidence type="ECO:0000256" key="4">
    <source>
        <dbReference type="ARBA" id="ARBA00022840"/>
    </source>
</evidence>
<dbReference type="Gene3D" id="3.40.50.300">
    <property type="entry name" value="P-loop containing nucleotide triphosphate hydrolases"/>
    <property type="match status" value="2"/>
</dbReference>
<dbReference type="Pfam" id="PF02463">
    <property type="entry name" value="SMC_N"/>
    <property type="match status" value="1"/>
</dbReference>
<gene>
    <name evidence="10" type="primary">smc_2</name>
    <name evidence="7" type="synonym">smc</name>
    <name evidence="10" type="ORF">OCH7691_01309</name>
</gene>
<feature type="coiled-coil region" evidence="7">
    <location>
        <begin position="237"/>
        <end position="271"/>
    </location>
</feature>
<dbReference type="CDD" id="cd03278">
    <property type="entry name" value="ABC_SMC_barmotin"/>
    <property type="match status" value="1"/>
</dbReference>
<dbReference type="InterPro" id="IPR036277">
    <property type="entry name" value="SMC_hinge_sf"/>
</dbReference>
<dbReference type="InParanoid" id="A0A1Y5S711"/>